<protein>
    <submittedName>
        <fullName evidence="4">2OG-Fe(II) oxygenase</fullName>
    </submittedName>
</protein>
<dbReference type="InterPro" id="IPR026992">
    <property type="entry name" value="DIOX_N"/>
</dbReference>
<keyword evidence="2" id="KW-0479">Metal-binding</keyword>
<comment type="caution">
    <text evidence="4">The sequence shown here is derived from an EMBL/GenBank/DDBJ whole genome shotgun (WGS) entry which is preliminary data.</text>
</comment>
<gene>
    <name evidence="4" type="ORF">PA905_27420</name>
</gene>
<dbReference type="RefSeq" id="WP_026796219.1">
    <property type="nucleotide sequence ID" value="NZ_BJCD01000048.1"/>
</dbReference>
<accession>A0A4P5ZXF7</accession>
<keyword evidence="2" id="KW-0560">Oxidoreductase</keyword>
<dbReference type="EMBL" id="BJCD01000048">
    <property type="protein sequence ID" value="GDZ94785.1"/>
    <property type="molecule type" value="Genomic_DNA"/>
</dbReference>
<dbReference type="InterPro" id="IPR027443">
    <property type="entry name" value="IPNS-like_sf"/>
</dbReference>
<name>A0A4P5ZXF7_PLAAG</name>
<dbReference type="GO" id="GO:0046872">
    <property type="term" value="F:metal ion binding"/>
    <property type="evidence" value="ECO:0007669"/>
    <property type="project" value="UniProtKB-KW"/>
</dbReference>
<dbReference type="Gene3D" id="2.60.120.330">
    <property type="entry name" value="B-lactam Antibiotic, Isopenicillin N Synthase, Chain"/>
    <property type="match status" value="1"/>
</dbReference>
<dbReference type="Pfam" id="PF14226">
    <property type="entry name" value="DIOX_N"/>
    <property type="match status" value="1"/>
</dbReference>
<keyword evidence="2" id="KW-0408">Iron</keyword>
<evidence type="ECO:0000313" key="5">
    <source>
        <dbReference type="Proteomes" id="UP000299794"/>
    </source>
</evidence>
<dbReference type="Proteomes" id="UP000299794">
    <property type="component" value="Unassembled WGS sequence"/>
</dbReference>
<dbReference type="PROSITE" id="PS51471">
    <property type="entry name" value="FE2OG_OXY"/>
    <property type="match status" value="1"/>
</dbReference>
<reference evidence="5" key="1">
    <citation type="submission" date="2019-02" db="EMBL/GenBank/DDBJ databases">
        <title>Draft genome sequence of Planktothrix agardhii NIES-905.</title>
        <authorList>
            <person name="Yamaguchi H."/>
            <person name="Suzuki S."/>
            <person name="Kawachi M."/>
        </authorList>
    </citation>
    <scope>NUCLEOTIDE SEQUENCE [LARGE SCALE GENOMIC DNA]</scope>
    <source>
        <strain evidence="5">CCAP 1459/11A</strain>
    </source>
</reference>
<dbReference type="InterPro" id="IPR005123">
    <property type="entry name" value="Oxoglu/Fe-dep_dioxygenase_dom"/>
</dbReference>
<dbReference type="InterPro" id="IPR044861">
    <property type="entry name" value="IPNS-like_FE2OG_OXY"/>
</dbReference>
<proteinExistence type="inferred from homology"/>
<dbReference type="Pfam" id="PF03171">
    <property type="entry name" value="2OG-FeII_Oxy"/>
    <property type="match status" value="1"/>
</dbReference>
<dbReference type="AlphaFoldDB" id="A0A4P5ZXF7"/>
<evidence type="ECO:0000259" key="3">
    <source>
        <dbReference type="PROSITE" id="PS51471"/>
    </source>
</evidence>
<comment type="pathway">
    <text evidence="1">Antibiotic biosynthesis.</text>
</comment>
<sequence>MITKDIAMNKIVPVIDFQPFFDGDTKEKETVAKQIYEAFDKVGCIYLKNYGFSPDLVNKAFSQSQAFFALPIEDKQKIAMGKMNPGYEQARDQEGKDFREVFHYGLERTPEEISSGRYLATAPNQWPENLPEFRDTFIQFFQECEKMSWKLFQALAIALKVPETVFTDVISDRNCYSFLAHYLPLTEPIKLNQTRAKPHYGSGTFGLIFQDDGKGLEICPLGEEWIPVPPIPGTVVVIMEDLIQRWTNDRLYSTLHQVSIPEEDFYKARSRYSIAFKITPNNDTEIRCVETCVTEDNPLKYPPISVDDYYKEWDAKHENTYK</sequence>
<dbReference type="GO" id="GO:0016491">
    <property type="term" value="F:oxidoreductase activity"/>
    <property type="evidence" value="ECO:0007669"/>
    <property type="project" value="UniProtKB-KW"/>
</dbReference>
<dbReference type="PANTHER" id="PTHR47990">
    <property type="entry name" value="2-OXOGLUTARATE (2OG) AND FE(II)-DEPENDENT OXYGENASE SUPERFAMILY PROTEIN-RELATED"/>
    <property type="match status" value="1"/>
</dbReference>
<evidence type="ECO:0000256" key="2">
    <source>
        <dbReference type="RuleBase" id="RU003682"/>
    </source>
</evidence>
<evidence type="ECO:0000313" key="4">
    <source>
        <dbReference type="EMBL" id="GDZ94785.1"/>
    </source>
</evidence>
<evidence type="ECO:0000256" key="1">
    <source>
        <dbReference type="ARBA" id="ARBA00004792"/>
    </source>
</evidence>
<comment type="similarity">
    <text evidence="2">Belongs to the iron/ascorbate-dependent oxidoreductase family.</text>
</comment>
<feature type="domain" description="Fe2OG dioxygenase" evidence="3">
    <location>
        <begin position="172"/>
        <end position="280"/>
    </location>
</feature>
<dbReference type="InterPro" id="IPR050231">
    <property type="entry name" value="Iron_ascorbate_oxido_reductase"/>
</dbReference>
<organism evidence="4 5">
    <name type="scientific">Planktothrix agardhii CCAP 1459/11A</name>
    <dbReference type="NCBI Taxonomy" id="282420"/>
    <lineage>
        <taxon>Bacteria</taxon>
        <taxon>Bacillati</taxon>
        <taxon>Cyanobacteriota</taxon>
        <taxon>Cyanophyceae</taxon>
        <taxon>Oscillatoriophycideae</taxon>
        <taxon>Oscillatoriales</taxon>
        <taxon>Microcoleaceae</taxon>
        <taxon>Planktothrix</taxon>
    </lineage>
</organism>
<dbReference type="SUPFAM" id="SSF51197">
    <property type="entry name" value="Clavaminate synthase-like"/>
    <property type="match status" value="1"/>
</dbReference>